<dbReference type="Proteomes" id="UP000018922">
    <property type="component" value="Chromosome I"/>
</dbReference>
<dbReference type="Pfam" id="PF13508">
    <property type="entry name" value="Acetyltransf_7"/>
    <property type="match status" value="1"/>
</dbReference>
<gene>
    <name evidence="2" type="ordered locus">MGMSRv2__4143</name>
</gene>
<reference evidence="2 3" key="1">
    <citation type="journal article" date="2014" name="Genome Announc.">
        <title>Complete genome sequence of Magnetospirillum gryphiswaldense MSR-1.</title>
        <authorList>
            <person name="Wang X."/>
            <person name="Wang Q."/>
            <person name="Zhang W."/>
            <person name="Wang Y."/>
            <person name="Li L."/>
            <person name="Wen T."/>
            <person name="Zhang T."/>
            <person name="Zhang Y."/>
            <person name="Xu J."/>
            <person name="Hu J."/>
            <person name="Li S."/>
            <person name="Liu L."/>
            <person name="Liu J."/>
            <person name="Jiang W."/>
            <person name="Tian J."/>
            <person name="Li Y."/>
            <person name="Schuler D."/>
            <person name="Wang L."/>
            <person name="Li J."/>
        </authorList>
    </citation>
    <scope>NUCLEOTIDE SEQUENCE [LARGE SCALE GENOMIC DNA]</scope>
    <source>
        <strain evidence="3">DSM 6361 / JCM 21280 / NBRC 15271 / MSR-1</strain>
    </source>
</reference>
<keyword evidence="3" id="KW-1185">Reference proteome</keyword>
<dbReference type="KEGG" id="mgry:MSR1_38690"/>
<dbReference type="SUPFAM" id="SSF55729">
    <property type="entry name" value="Acyl-CoA N-acyltransferases (Nat)"/>
    <property type="match status" value="1"/>
</dbReference>
<dbReference type="eggNOG" id="COG0456">
    <property type="taxonomic scope" value="Bacteria"/>
</dbReference>
<protein>
    <recommendedName>
        <fullName evidence="1">N-acetyltransferase domain-containing protein</fullName>
    </recommendedName>
</protein>
<dbReference type="KEGG" id="mgy:MGMSRv2__4143"/>
<dbReference type="EMBL" id="HG794546">
    <property type="protein sequence ID" value="CDL01358.1"/>
    <property type="molecule type" value="Genomic_DNA"/>
</dbReference>
<evidence type="ECO:0000313" key="3">
    <source>
        <dbReference type="Proteomes" id="UP000018922"/>
    </source>
</evidence>
<dbReference type="InterPro" id="IPR000182">
    <property type="entry name" value="GNAT_dom"/>
</dbReference>
<dbReference type="GO" id="GO:0016747">
    <property type="term" value="F:acyltransferase activity, transferring groups other than amino-acyl groups"/>
    <property type="evidence" value="ECO:0007669"/>
    <property type="project" value="InterPro"/>
</dbReference>
<proteinExistence type="predicted"/>
<dbReference type="RefSeq" id="WP_024082265.1">
    <property type="nucleotide sequence ID" value="NZ_CP027526.1"/>
</dbReference>
<dbReference type="InterPro" id="IPR016181">
    <property type="entry name" value="Acyl_CoA_acyltransferase"/>
</dbReference>
<dbReference type="HOGENOM" id="CLU_134449_0_0_5"/>
<dbReference type="CDD" id="cd04301">
    <property type="entry name" value="NAT_SF"/>
    <property type="match status" value="1"/>
</dbReference>
<dbReference type="STRING" id="1430440.MGMSRv2__4143"/>
<evidence type="ECO:0000259" key="1">
    <source>
        <dbReference type="PROSITE" id="PS51186"/>
    </source>
</evidence>
<dbReference type="PROSITE" id="PS51186">
    <property type="entry name" value="GNAT"/>
    <property type="match status" value="1"/>
</dbReference>
<name>V6F8Y7_MAGGM</name>
<accession>V6F8Y7</accession>
<feature type="domain" description="N-acetyltransferase" evidence="1">
    <location>
        <begin position="1"/>
        <end position="145"/>
    </location>
</feature>
<dbReference type="Gene3D" id="3.40.630.30">
    <property type="match status" value="1"/>
</dbReference>
<evidence type="ECO:0000313" key="2">
    <source>
        <dbReference type="EMBL" id="CDL01358.1"/>
    </source>
</evidence>
<organism evidence="2 3">
    <name type="scientific">Magnetospirillum gryphiswaldense (strain DSM 6361 / JCM 21280 / NBRC 15271 / MSR-1)</name>
    <dbReference type="NCBI Taxonomy" id="431944"/>
    <lineage>
        <taxon>Bacteria</taxon>
        <taxon>Pseudomonadati</taxon>
        <taxon>Pseudomonadota</taxon>
        <taxon>Alphaproteobacteria</taxon>
        <taxon>Rhodospirillales</taxon>
        <taxon>Rhodospirillaceae</taxon>
        <taxon>Magnetospirillum</taxon>
    </lineage>
</organism>
<dbReference type="OrthoDB" id="2135706at2"/>
<dbReference type="AlphaFoldDB" id="V6F8Y7"/>
<sequence>MIRPLRPQEAPALAEALAHMDPWRRLGFSDDGLAGYLTRDDGNLLRMVYEDEGRPVGVLCLRSPWLRGPYVELLAVVPERQGQGIGSALLAWAAGQNGGNLWVCVSAFNTRGRDFYGRNGFVEKAELNDLISVGEDEILMRKRLR</sequence>